<feature type="transmembrane region" description="Helical" evidence="1">
    <location>
        <begin position="236"/>
        <end position="263"/>
    </location>
</feature>
<accession>A0ABU7T282</accession>
<sequence length="383" mass="42894">MPNFIGIRERSWSAMGNLLFFSWLRIRRRFFWLIILGAALLISGAFFGITKWQLQEENTIVVRQLDRGSSSLAMVLYDVPAKPAKIPKGQVLYWHIKDAQKALLVAMHQASQAKTAGAEHVFLRQHIALLQAAQRLNRYQPQGAAAYTQLDAGTIAKELKRDKFLRSTSQTLMTSRYSLAPRALITRLWLLFICPPILIFLLVGLNWLWRDDFDTNAHQLLLLHVRYRRQVVIENILSTLATTLVFGLTSVVVLWILGALFGSNESIAWMYPLSPQVSLGQQAISATLFTLPVIVCLAAIVQGSTLLLHHLSTRIAVLVIVAAGGTFLPLAPHWNPFNQLGQTLLAWQTPVNNWTAGILLGIAIVLMMLASVLLNHRNNRLAD</sequence>
<proteinExistence type="predicted"/>
<organism evidence="2 3">
    <name type="scientific">Schleiferilactobacillus harbinensis</name>
    <dbReference type="NCBI Taxonomy" id="304207"/>
    <lineage>
        <taxon>Bacteria</taxon>
        <taxon>Bacillati</taxon>
        <taxon>Bacillota</taxon>
        <taxon>Bacilli</taxon>
        <taxon>Lactobacillales</taxon>
        <taxon>Lactobacillaceae</taxon>
        <taxon>Schleiferilactobacillus</taxon>
    </lineage>
</organism>
<evidence type="ECO:0000313" key="3">
    <source>
        <dbReference type="Proteomes" id="UP001330016"/>
    </source>
</evidence>
<keyword evidence="1" id="KW-0472">Membrane</keyword>
<name>A0ABU7T282_9LACO</name>
<protein>
    <recommendedName>
        <fullName evidence="4">ABC transporter permease</fullName>
    </recommendedName>
</protein>
<evidence type="ECO:0008006" key="4">
    <source>
        <dbReference type="Google" id="ProtNLM"/>
    </source>
</evidence>
<comment type="caution">
    <text evidence="2">The sequence shown here is derived from an EMBL/GenBank/DDBJ whole genome shotgun (WGS) entry which is preliminary data.</text>
</comment>
<keyword evidence="1" id="KW-1133">Transmembrane helix</keyword>
<dbReference type="RefSeq" id="WP_331244284.1">
    <property type="nucleotide sequence ID" value="NZ_JAQSGJ010000044.1"/>
</dbReference>
<feature type="transmembrane region" description="Helical" evidence="1">
    <location>
        <begin position="315"/>
        <end position="334"/>
    </location>
</feature>
<dbReference type="EMBL" id="JAQSGK010000044">
    <property type="protein sequence ID" value="MEE6716702.1"/>
    <property type="molecule type" value="Genomic_DNA"/>
</dbReference>
<gene>
    <name evidence="2" type="ORF">PS435_12650</name>
</gene>
<feature type="transmembrane region" description="Helical" evidence="1">
    <location>
        <begin position="188"/>
        <end position="209"/>
    </location>
</feature>
<feature type="transmembrane region" description="Helical" evidence="1">
    <location>
        <begin position="283"/>
        <end position="308"/>
    </location>
</feature>
<feature type="transmembrane region" description="Helical" evidence="1">
    <location>
        <begin position="354"/>
        <end position="374"/>
    </location>
</feature>
<dbReference type="Proteomes" id="UP001330016">
    <property type="component" value="Unassembled WGS sequence"/>
</dbReference>
<keyword evidence="3" id="KW-1185">Reference proteome</keyword>
<keyword evidence="1" id="KW-0812">Transmembrane</keyword>
<feature type="transmembrane region" description="Helical" evidence="1">
    <location>
        <begin position="30"/>
        <end position="49"/>
    </location>
</feature>
<evidence type="ECO:0000256" key="1">
    <source>
        <dbReference type="SAM" id="Phobius"/>
    </source>
</evidence>
<evidence type="ECO:0000313" key="2">
    <source>
        <dbReference type="EMBL" id="MEE6716702.1"/>
    </source>
</evidence>
<reference evidence="2 3" key="1">
    <citation type="submission" date="2023-02" db="EMBL/GenBank/DDBJ databases">
        <title>The predominant lactic acid bacteria and yeasts involved in the spontaneous fermentation of millet during the production of the traditional porridge Hausa koko in Ghana.</title>
        <authorList>
            <person name="Atter A."/>
            <person name="Diaz M."/>
        </authorList>
    </citation>
    <scope>NUCLEOTIDE SEQUENCE [LARGE SCALE GENOMIC DNA]</scope>
    <source>
        <strain evidence="2 3">FI11640</strain>
    </source>
</reference>